<feature type="transmembrane region" description="Helical" evidence="9">
    <location>
        <begin position="175"/>
        <end position="197"/>
    </location>
</feature>
<dbReference type="Proteomes" id="UP000678393">
    <property type="component" value="Unassembled WGS sequence"/>
</dbReference>
<name>A0A8S3YID1_9EUPU</name>
<evidence type="ECO:0000256" key="4">
    <source>
        <dbReference type="ARBA" id="ARBA00022729"/>
    </source>
</evidence>
<evidence type="ECO:0000256" key="10">
    <source>
        <dbReference type="SAM" id="SignalP"/>
    </source>
</evidence>
<dbReference type="EMBL" id="CAJHNH020000092">
    <property type="protein sequence ID" value="CAG5115241.1"/>
    <property type="molecule type" value="Genomic_DNA"/>
</dbReference>
<feature type="signal peptide" evidence="10">
    <location>
        <begin position="1"/>
        <end position="18"/>
    </location>
</feature>
<gene>
    <name evidence="12" type="ORF">CUNI_LOCUS799</name>
</gene>
<dbReference type="PROSITE" id="PS50866">
    <property type="entry name" value="GOLD"/>
    <property type="match status" value="1"/>
</dbReference>
<evidence type="ECO:0000256" key="5">
    <source>
        <dbReference type="ARBA" id="ARBA00022989"/>
    </source>
</evidence>
<dbReference type="SUPFAM" id="SSF101576">
    <property type="entry name" value="Supernatant protein factor (SPF), C-terminal domain"/>
    <property type="match status" value="1"/>
</dbReference>
<dbReference type="GO" id="GO:0012505">
    <property type="term" value="C:endomembrane system"/>
    <property type="evidence" value="ECO:0007669"/>
    <property type="project" value="UniProtKB-SubCell"/>
</dbReference>
<dbReference type="SMART" id="SM01190">
    <property type="entry name" value="EMP24_GP25L"/>
    <property type="match status" value="1"/>
</dbReference>
<keyword evidence="6 9" id="KW-0472">Membrane</keyword>
<feature type="chain" id="PRO_5035857317" description="GOLD domain-containing protein" evidence="10">
    <location>
        <begin position="19"/>
        <end position="218"/>
    </location>
</feature>
<evidence type="ECO:0000256" key="9">
    <source>
        <dbReference type="SAM" id="Phobius"/>
    </source>
</evidence>
<evidence type="ECO:0000259" key="11">
    <source>
        <dbReference type="PROSITE" id="PS50866"/>
    </source>
</evidence>
<dbReference type="InterPro" id="IPR036598">
    <property type="entry name" value="GOLD_dom_sf"/>
</dbReference>
<comment type="similarity">
    <text evidence="2 8">Belongs to the EMP24/GP25L family.</text>
</comment>
<keyword evidence="5 9" id="KW-1133">Transmembrane helix</keyword>
<evidence type="ECO:0000256" key="1">
    <source>
        <dbReference type="ARBA" id="ARBA00004479"/>
    </source>
</evidence>
<evidence type="ECO:0000256" key="3">
    <source>
        <dbReference type="ARBA" id="ARBA00022692"/>
    </source>
</evidence>
<comment type="subcellular location">
    <subcellularLocation>
        <location evidence="7">Endomembrane system</location>
        <topology evidence="7">Single-pass membrane protein</topology>
    </subcellularLocation>
    <subcellularLocation>
        <location evidence="1 8">Membrane</location>
        <topology evidence="1 8">Single-pass type I membrane protein</topology>
    </subcellularLocation>
</comment>
<feature type="domain" description="GOLD" evidence="11">
    <location>
        <begin position="34"/>
        <end position="115"/>
    </location>
</feature>
<evidence type="ECO:0000256" key="8">
    <source>
        <dbReference type="RuleBase" id="RU003827"/>
    </source>
</evidence>
<keyword evidence="13" id="KW-1185">Reference proteome</keyword>
<evidence type="ECO:0000313" key="12">
    <source>
        <dbReference type="EMBL" id="CAG5115241.1"/>
    </source>
</evidence>
<sequence>MLVQTICILFLSVTVCWAYFAREGFTIMIPPKQQSCFSKKFTSKIKVIFEYRVTAGGNQDIDAKIVMPNGVYLYVEERKHGDEVSFDAQNGEYQFCFSNEFSKMTTKRIAFNIRPFDEGSLAEEAGEQAPQVKGPLEAFCDNIHFLMTTVMDFQMKYMVRESMSRYVAEHLNKRVMWWSLGQTVIIVLTGFGQVFIFKKFFTETRRSSKPLEVPTLST</sequence>
<organism evidence="12 13">
    <name type="scientific">Candidula unifasciata</name>
    <dbReference type="NCBI Taxonomy" id="100452"/>
    <lineage>
        <taxon>Eukaryota</taxon>
        <taxon>Metazoa</taxon>
        <taxon>Spiralia</taxon>
        <taxon>Lophotrochozoa</taxon>
        <taxon>Mollusca</taxon>
        <taxon>Gastropoda</taxon>
        <taxon>Heterobranchia</taxon>
        <taxon>Euthyneura</taxon>
        <taxon>Panpulmonata</taxon>
        <taxon>Eupulmonata</taxon>
        <taxon>Stylommatophora</taxon>
        <taxon>Helicina</taxon>
        <taxon>Helicoidea</taxon>
        <taxon>Geomitridae</taxon>
        <taxon>Candidula</taxon>
    </lineage>
</organism>
<dbReference type="InterPro" id="IPR015720">
    <property type="entry name" value="Emp24-like"/>
</dbReference>
<evidence type="ECO:0000256" key="6">
    <source>
        <dbReference type="ARBA" id="ARBA00023136"/>
    </source>
</evidence>
<dbReference type="OrthoDB" id="62956at2759"/>
<protein>
    <recommendedName>
        <fullName evidence="11">GOLD domain-containing protein</fullName>
    </recommendedName>
</protein>
<evidence type="ECO:0000256" key="7">
    <source>
        <dbReference type="ARBA" id="ARBA00037847"/>
    </source>
</evidence>
<dbReference type="PANTHER" id="PTHR22811">
    <property type="entry name" value="TRANSMEMBRANE EMP24 DOMAIN-CONTAINING PROTEIN"/>
    <property type="match status" value="1"/>
</dbReference>
<accession>A0A8S3YID1</accession>
<keyword evidence="4 10" id="KW-0732">Signal</keyword>
<keyword evidence="3 8" id="KW-0812">Transmembrane</keyword>
<dbReference type="AlphaFoldDB" id="A0A8S3YID1"/>
<dbReference type="InterPro" id="IPR009038">
    <property type="entry name" value="GOLD_dom"/>
</dbReference>
<comment type="caution">
    <text evidence="12">The sequence shown here is derived from an EMBL/GenBank/DDBJ whole genome shotgun (WGS) entry which is preliminary data.</text>
</comment>
<proteinExistence type="inferred from homology"/>
<reference evidence="12" key="1">
    <citation type="submission" date="2021-04" db="EMBL/GenBank/DDBJ databases">
        <authorList>
            <consortium name="Molecular Ecology Group"/>
        </authorList>
    </citation>
    <scope>NUCLEOTIDE SEQUENCE</scope>
</reference>
<evidence type="ECO:0000256" key="2">
    <source>
        <dbReference type="ARBA" id="ARBA00007104"/>
    </source>
</evidence>
<dbReference type="Pfam" id="PF01105">
    <property type="entry name" value="EMP24_GP25L"/>
    <property type="match status" value="1"/>
</dbReference>
<dbReference type="GO" id="GO:0016020">
    <property type="term" value="C:membrane"/>
    <property type="evidence" value="ECO:0007669"/>
    <property type="project" value="UniProtKB-SubCell"/>
</dbReference>
<evidence type="ECO:0000313" key="13">
    <source>
        <dbReference type="Proteomes" id="UP000678393"/>
    </source>
</evidence>